<keyword evidence="6" id="KW-1185">Reference proteome</keyword>
<dbReference type="SMART" id="SM00342">
    <property type="entry name" value="HTH_ARAC"/>
    <property type="match status" value="1"/>
</dbReference>
<dbReference type="InterPro" id="IPR037923">
    <property type="entry name" value="HTH-like"/>
</dbReference>
<evidence type="ECO:0000256" key="2">
    <source>
        <dbReference type="ARBA" id="ARBA00023125"/>
    </source>
</evidence>
<dbReference type="EMBL" id="QPJJ01000005">
    <property type="protein sequence ID" value="RCW71953.1"/>
    <property type="molecule type" value="Genomic_DNA"/>
</dbReference>
<dbReference type="SUPFAM" id="SSF46689">
    <property type="entry name" value="Homeodomain-like"/>
    <property type="match status" value="2"/>
</dbReference>
<dbReference type="GO" id="GO:0043565">
    <property type="term" value="F:sequence-specific DNA binding"/>
    <property type="evidence" value="ECO:0007669"/>
    <property type="project" value="InterPro"/>
</dbReference>
<name>A0A368XVH0_9BACI</name>
<dbReference type="RefSeq" id="WP_114352506.1">
    <property type="nucleotide sequence ID" value="NZ_QPJJ01000005.1"/>
</dbReference>
<evidence type="ECO:0000313" key="5">
    <source>
        <dbReference type="EMBL" id="RCW71953.1"/>
    </source>
</evidence>
<dbReference type="PROSITE" id="PS01124">
    <property type="entry name" value="HTH_ARAC_FAMILY_2"/>
    <property type="match status" value="1"/>
</dbReference>
<dbReference type="OrthoDB" id="9807321at2"/>
<dbReference type="SUPFAM" id="SSF51215">
    <property type="entry name" value="Regulatory protein AraC"/>
    <property type="match status" value="1"/>
</dbReference>
<evidence type="ECO:0000313" key="6">
    <source>
        <dbReference type="Proteomes" id="UP000252585"/>
    </source>
</evidence>
<evidence type="ECO:0000259" key="4">
    <source>
        <dbReference type="PROSITE" id="PS01124"/>
    </source>
</evidence>
<dbReference type="InterPro" id="IPR020449">
    <property type="entry name" value="Tscrpt_reg_AraC-type_HTH"/>
</dbReference>
<dbReference type="AlphaFoldDB" id="A0A368XVH0"/>
<keyword evidence="2 5" id="KW-0238">DNA-binding</keyword>
<dbReference type="PRINTS" id="PR00032">
    <property type="entry name" value="HTHARAC"/>
</dbReference>
<reference evidence="5 6" key="1">
    <citation type="submission" date="2018-07" db="EMBL/GenBank/DDBJ databases">
        <title>Genomic Encyclopedia of Type Strains, Phase IV (KMG-IV): sequencing the most valuable type-strain genomes for metagenomic binning, comparative biology and taxonomic classification.</title>
        <authorList>
            <person name="Goeker M."/>
        </authorList>
    </citation>
    <scope>NUCLEOTIDE SEQUENCE [LARGE SCALE GENOMIC DNA]</scope>
    <source>
        <strain evidence="5 6">DSM 27696</strain>
    </source>
</reference>
<comment type="caution">
    <text evidence="5">The sequence shown here is derived from an EMBL/GenBank/DDBJ whole genome shotgun (WGS) entry which is preliminary data.</text>
</comment>
<dbReference type="Gene3D" id="1.10.10.60">
    <property type="entry name" value="Homeodomain-like"/>
    <property type="match status" value="2"/>
</dbReference>
<evidence type="ECO:0000256" key="3">
    <source>
        <dbReference type="ARBA" id="ARBA00023163"/>
    </source>
</evidence>
<proteinExistence type="predicted"/>
<feature type="domain" description="HTH araC/xylS-type" evidence="4">
    <location>
        <begin position="187"/>
        <end position="285"/>
    </location>
</feature>
<dbReference type="InterPro" id="IPR018060">
    <property type="entry name" value="HTH_AraC"/>
</dbReference>
<keyword evidence="3" id="KW-0804">Transcription</keyword>
<dbReference type="Proteomes" id="UP000252585">
    <property type="component" value="Unassembled WGS sequence"/>
</dbReference>
<organism evidence="5 6">
    <name type="scientific">Saliterribacillus persicus</name>
    <dbReference type="NCBI Taxonomy" id="930114"/>
    <lineage>
        <taxon>Bacteria</taxon>
        <taxon>Bacillati</taxon>
        <taxon>Bacillota</taxon>
        <taxon>Bacilli</taxon>
        <taxon>Bacillales</taxon>
        <taxon>Bacillaceae</taxon>
        <taxon>Saliterribacillus</taxon>
    </lineage>
</organism>
<protein>
    <submittedName>
        <fullName evidence="5">AraC-like DNA-binding protein</fullName>
    </submittedName>
</protein>
<evidence type="ECO:0000256" key="1">
    <source>
        <dbReference type="ARBA" id="ARBA00023015"/>
    </source>
</evidence>
<dbReference type="PANTHER" id="PTHR43280:SF2">
    <property type="entry name" value="HTH-TYPE TRANSCRIPTIONAL REGULATOR EXSA"/>
    <property type="match status" value="1"/>
</dbReference>
<accession>A0A368XVH0</accession>
<dbReference type="Pfam" id="PF12833">
    <property type="entry name" value="HTH_18"/>
    <property type="match status" value="1"/>
</dbReference>
<sequence length="290" mass="33862">MHKIQLPTSGIPGIREIGYMGDSLGILKHPDRVFSNLHVFVYVEKGHIQVVEEDTSYQLSAGSYLFLKKNLHHWGDDYYEKGSKWYYIHFYDPQGAELPASHEYTSYLRTSLIAEETYHAEITLPKTGVVKQKSYVEAQLKKLLEEFETPHPLRPLFSSMHTFQFFLGLYAQQQDQESEQKSNRVIHRMIDLFHSHPIIKRTSEEIAEEIQMNYAYLSSLFKNHTGKSIMQYQNEILIEEAIQLFKDNNQNISEVSDLLGFSNPFYFSRVFKKVTGVSPSTYLQQIYRNV</sequence>
<dbReference type="PANTHER" id="PTHR43280">
    <property type="entry name" value="ARAC-FAMILY TRANSCRIPTIONAL REGULATOR"/>
    <property type="match status" value="1"/>
</dbReference>
<dbReference type="GO" id="GO:0003700">
    <property type="term" value="F:DNA-binding transcription factor activity"/>
    <property type="evidence" value="ECO:0007669"/>
    <property type="project" value="InterPro"/>
</dbReference>
<keyword evidence="1" id="KW-0805">Transcription regulation</keyword>
<dbReference type="InterPro" id="IPR009057">
    <property type="entry name" value="Homeodomain-like_sf"/>
</dbReference>
<gene>
    <name evidence="5" type="ORF">DFR57_105137</name>
</gene>